<dbReference type="PANTHER" id="PTHR43252">
    <property type="entry name" value="TRANSCRIPTIONAL REGULATOR YQJI"/>
    <property type="match status" value="1"/>
</dbReference>
<evidence type="ECO:0000313" key="4">
    <source>
        <dbReference type="Proteomes" id="UP000275256"/>
    </source>
</evidence>
<evidence type="ECO:0000259" key="2">
    <source>
        <dbReference type="Pfam" id="PF03551"/>
    </source>
</evidence>
<evidence type="ECO:0000313" key="3">
    <source>
        <dbReference type="EMBL" id="RMB60290.1"/>
    </source>
</evidence>
<feature type="compositionally biased region" description="Basic and acidic residues" evidence="1">
    <location>
        <begin position="36"/>
        <end position="45"/>
    </location>
</feature>
<comment type="caution">
    <text evidence="3">The sequence shown here is derived from an EMBL/GenBank/DDBJ whole genome shotgun (WGS) entry which is preliminary data.</text>
</comment>
<dbReference type="AlphaFoldDB" id="A0A3M0G5G9"/>
<dbReference type="EMBL" id="REFW01000002">
    <property type="protein sequence ID" value="RMB60290.1"/>
    <property type="molecule type" value="Genomic_DNA"/>
</dbReference>
<accession>A0A3M0G5G9</accession>
<dbReference type="CDD" id="cd00090">
    <property type="entry name" value="HTH_ARSR"/>
    <property type="match status" value="1"/>
</dbReference>
<dbReference type="Gene3D" id="1.10.10.10">
    <property type="entry name" value="Winged helix-like DNA-binding domain superfamily/Winged helix DNA-binding domain"/>
    <property type="match status" value="1"/>
</dbReference>
<feature type="region of interest" description="Disordered" evidence="1">
    <location>
        <begin position="1"/>
        <end position="78"/>
    </location>
</feature>
<dbReference type="InterPro" id="IPR005149">
    <property type="entry name" value="Tscrpt_reg_PadR_N"/>
</dbReference>
<name>A0A3M0G5G9_9ACTN</name>
<dbReference type="Pfam" id="PF03551">
    <property type="entry name" value="PadR"/>
    <property type="match status" value="1"/>
</dbReference>
<feature type="domain" description="Transcription regulator PadR N-terminal" evidence="2">
    <location>
        <begin position="88"/>
        <end position="156"/>
    </location>
</feature>
<dbReference type="SUPFAM" id="SSF46785">
    <property type="entry name" value="Winged helix' DNA-binding domain"/>
    <property type="match status" value="1"/>
</dbReference>
<feature type="compositionally biased region" description="Basic and acidic residues" evidence="1">
    <location>
        <begin position="9"/>
        <end position="21"/>
    </location>
</feature>
<dbReference type="InterPro" id="IPR011991">
    <property type="entry name" value="ArsR-like_HTH"/>
</dbReference>
<dbReference type="OrthoDB" id="1683430at2"/>
<dbReference type="PANTHER" id="PTHR43252:SF2">
    <property type="entry name" value="TRANSCRIPTION REGULATOR, PADR-LIKE FAMILY"/>
    <property type="match status" value="1"/>
</dbReference>
<keyword evidence="4" id="KW-1185">Reference proteome</keyword>
<dbReference type="InterPro" id="IPR036390">
    <property type="entry name" value="WH_DNA-bd_sf"/>
</dbReference>
<dbReference type="Proteomes" id="UP000275256">
    <property type="component" value="Unassembled WGS sequence"/>
</dbReference>
<gene>
    <name evidence="3" type="ORF">EAX62_09030</name>
</gene>
<proteinExistence type="predicted"/>
<protein>
    <submittedName>
        <fullName evidence="3">PadR family transcriptional regulator</fullName>
    </submittedName>
</protein>
<sequence length="222" mass="23555">MHHTPDGPGPHEPDDASEFGRGRGRGRGPGGRGPGGRHDGQRDAFGDAFEGAFDGISREGMHRGPGHGRGFGPRGPRRAGRGDVRLAILSLLADAPSNGYGLISAVAERTGNAWRPSSGSVYPTLQQLVDEELIVSSGEGRGTAYELTEAGRTYVQENEAAITQAWAATPGRNESEVAFHESVTKLKGVIQQFRLAATDAQRTAATQTLDEARRALYLILAD</sequence>
<reference evidence="3 4" key="1">
    <citation type="submission" date="2018-10" db="EMBL/GenBank/DDBJ databases">
        <title>Tessaracoccus antarcticuss sp. nov., isolated from sediment.</title>
        <authorList>
            <person name="Zhou L.Y."/>
            <person name="Du Z.J."/>
        </authorList>
    </citation>
    <scope>NUCLEOTIDE SEQUENCE [LARGE SCALE GENOMIC DNA]</scope>
    <source>
        <strain evidence="3 4">JDX10</strain>
    </source>
</reference>
<dbReference type="InterPro" id="IPR036388">
    <property type="entry name" value="WH-like_DNA-bd_sf"/>
</dbReference>
<evidence type="ECO:0000256" key="1">
    <source>
        <dbReference type="SAM" id="MobiDB-lite"/>
    </source>
</evidence>
<organism evidence="3 4">
    <name type="scientific">Tessaracoccus antarcticus</name>
    <dbReference type="NCBI Taxonomy" id="2479848"/>
    <lineage>
        <taxon>Bacteria</taxon>
        <taxon>Bacillati</taxon>
        <taxon>Actinomycetota</taxon>
        <taxon>Actinomycetes</taxon>
        <taxon>Propionibacteriales</taxon>
        <taxon>Propionibacteriaceae</taxon>
        <taxon>Tessaracoccus</taxon>
    </lineage>
</organism>